<comment type="subcellular location">
    <subcellularLocation>
        <location evidence="1">Membrane</location>
        <topology evidence="1">Multi-pass membrane protein</topology>
    </subcellularLocation>
</comment>
<evidence type="ECO:0000256" key="7">
    <source>
        <dbReference type="ARBA" id="ARBA00023136"/>
    </source>
</evidence>
<dbReference type="RefSeq" id="WP_109333489.1">
    <property type="nucleotide sequence ID" value="NZ_CP021354.1"/>
</dbReference>
<feature type="transmembrane region" description="Helical" evidence="12">
    <location>
        <begin position="249"/>
        <end position="274"/>
    </location>
</feature>
<comment type="similarity">
    <text evidence="2">Belongs to the beta-class carbonic anhydrase family.</text>
</comment>
<keyword evidence="8" id="KW-0456">Lyase</keyword>
<comment type="cofactor">
    <cofactor evidence="11">
        <name>Zn(2+)</name>
        <dbReference type="ChEBI" id="CHEBI:29105"/>
    </cofactor>
    <text evidence="11">Binds 1 zinc ion per subunit.</text>
</comment>
<dbReference type="InterPro" id="IPR001902">
    <property type="entry name" value="SLC26A/SulP_fam"/>
</dbReference>
<feature type="binding site" evidence="11">
    <location>
        <position position="642"/>
    </location>
    <ligand>
        <name>Zn(2+)</name>
        <dbReference type="ChEBI" id="CHEBI:29105"/>
    </ligand>
</feature>
<feature type="domain" description="SLC26A/SulP transporter" evidence="13">
    <location>
        <begin position="30"/>
        <end position="377"/>
    </location>
</feature>
<evidence type="ECO:0000256" key="2">
    <source>
        <dbReference type="ARBA" id="ARBA00006217"/>
    </source>
</evidence>
<evidence type="ECO:0000256" key="1">
    <source>
        <dbReference type="ARBA" id="ARBA00004141"/>
    </source>
</evidence>
<feature type="transmembrane region" description="Helical" evidence="12">
    <location>
        <begin position="202"/>
        <end position="222"/>
    </location>
</feature>
<keyword evidence="5 11" id="KW-0862">Zinc</keyword>
<feature type="binding site" evidence="11">
    <location>
        <position position="586"/>
    </location>
    <ligand>
        <name>Zn(2+)</name>
        <dbReference type="ChEBI" id="CHEBI:29105"/>
    </ligand>
</feature>
<dbReference type="SUPFAM" id="SSF53056">
    <property type="entry name" value="beta-carbonic anhydrase, cab"/>
    <property type="match status" value="1"/>
</dbReference>
<sequence>MSILENEKAPPSAAVPGPTLGERLRRNARYDVPASLVVFLVALPLSLGIAIASDAPVMAGLIAAIVGGVVAGSIGGSPLQVSGPAAGLTVVVAELVGTFGWRATCAITVAAGFLQIIFGLSRIARAALAIAPVVVHAMLAGIGITIAFQQIHVLLGGGSHSSTWANITQLPSQLASARYGEVLIGSAVIAILLLWKKVPPKFGMLPGPLVAVAAATLASLVLPLDIDRITLDGSLFDALSLPAMPQGPWLAVATGVLTVALIASVESLLSAVAVDKMHGGERTEFNRELVGQGSANMVSGLIGGLPVTGVIVRSSTNVAAGARTRASAVLHGVWILVFAALLTALVQQIPMAALAGLLIVIGIQLVKLADLRTARRTGDLWVYGVTVAGVVFLNLLEGVLLGLALAVILLLWRVIHPKMRAEPIGGSGTEGSGRWRVTVEGSCSFLSMPALTGLLAKVPDGAHVTVELAVDFLDHAMFEAIDEWKRHHERSGGIVVIDALGTVDMDSIGDAPPQRGVGVASARRFAPWKSWQPRHSRADDSTPVALRPLLAGVAEYHRRNAAHLQSHLDDLKDGQSPDSLFLTCSDSRIVPNVITSSGPGDLFTVRNVGNLVPVGRQDVSVEAGLTFALEELNVSSVIVCGHSGCGAMKAVLGQGKERDDHSIAEQGPVEQWLTFAQPSHKAFLSGHPVARAAEELGFDEVDRLGMVNVAVQLQTLQRHPVVGAAAAEGRVRVAGMFFDIPSARVLEITSTCVSYLDTVPS</sequence>
<dbReference type="GO" id="GO:0055085">
    <property type="term" value="P:transmembrane transport"/>
    <property type="evidence" value="ECO:0007669"/>
    <property type="project" value="InterPro"/>
</dbReference>
<evidence type="ECO:0000256" key="3">
    <source>
        <dbReference type="ARBA" id="ARBA00012925"/>
    </source>
</evidence>
<evidence type="ECO:0000256" key="10">
    <source>
        <dbReference type="ARBA" id="ARBA00048348"/>
    </source>
</evidence>
<keyword evidence="4 12" id="KW-0812">Transmembrane</keyword>
<dbReference type="PROSITE" id="PS00704">
    <property type="entry name" value="PROK_CO2_ANHYDRASE_1"/>
    <property type="match status" value="1"/>
</dbReference>
<dbReference type="Gene3D" id="3.40.1050.10">
    <property type="entry name" value="Carbonic anhydrase"/>
    <property type="match status" value="1"/>
</dbReference>
<comment type="catalytic activity">
    <reaction evidence="10">
        <text>hydrogencarbonate + H(+) = CO2 + H2O</text>
        <dbReference type="Rhea" id="RHEA:10748"/>
        <dbReference type="ChEBI" id="CHEBI:15377"/>
        <dbReference type="ChEBI" id="CHEBI:15378"/>
        <dbReference type="ChEBI" id="CHEBI:16526"/>
        <dbReference type="ChEBI" id="CHEBI:17544"/>
        <dbReference type="EC" id="4.2.1.1"/>
    </reaction>
</comment>
<dbReference type="InterPro" id="IPR001765">
    <property type="entry name" value="Carbonic_anhydrase"/>
</dbReference>
<dbReference type="Proteomes" id="UP000245711">
    <property type="component" value="Chromosome"/>
</dbReference>
<feature type="binding site" evidence="11">
    <location>
        <position position="645"/>
    </location>
    <ligand>
        <name>Zn(2+)</name>
        <dbReference type="ChEBI" id="CHEBI:29105"/>
    </ligand>
</feature>
<dbReference type="AlphaFoldDB" id="A0A2S2C0V0"/>
<feature type="transmembrane region" description="Helical" evidence="12">
    <location>
        <begin position="32"/>
        <end position="52"/>
    </location>
</feature>
<feature type="transmembrane region" description="Helical" evidence="12">
    <location>
        <begin position="59"/>
        <end position="79"/>
    </location>
</feature>
<gene>
    <name evidence="14" type="ORF">CBI38_26090</name>
</gene>
<evidence type="ECO:0000256" key="4">
    <source>
        <dbReference type="ARBA" id="ARBA00022692"/>
    </source>
</evidence>
<evidence type="ECO:0000256" key="11">
    <source>
        <dbReference type="PIRSR" id="PIRSR601765-1"/>
    </source>
</evidence>
<dbReference type="Pfam" id="PF00484">
    <property type="entry name" value="Pro_CA"/>
    <property type="match status" value="1"/>
</dbReference>
<evidence type="ECO:0000256" key="6">
    <source>
        <dbReference type="ARBA" id="ARBA00022989"/>
    </source>
</evidence>
<evidence type="ECO:0000256" key="8">
    <source>
        <dbReference type="ARBA" id="ARBA00023239"/>
    </source>
</evidence>
<accession>A0A2S2C0V0</accession>
<keyword evidence="15" id="KW-1185">Reference proteome</keyword>
<organism evidence="14 15">
    <name type="scientific">Rhodococcus oxybenzonivorans</name>
    <dbReference type="NCBI Taxonomy" id="1990687"/>
    <lineage>
        <taxon>Bacteria</taxon>
        <taxon>Bacillati</taxon>
        <taxon>Actinomycetota</taxon>
        <taxon>Actinomycetes</taxon>
        <taxon>Mycobacteriales</taxon>
        <taxon>Nocardiaceae</taxon>
        <taxon>Rhodococcus</taxon>
    </lineage>
</organism>
<comment type="function">
    <text evidence="9">Catalyzes the reversible hydration of carbon dioxide to form bicarbonate.</text>
</comment>
<dbReference type="SMART" id="SM00947">
    <property type="entry name" value="Pro_CA"/>
    <property type="match status" value="1"/>
</dbReference>
<dbReference type="PANTHER" id="PTHR11814">
    <property type="entry name" value="SULFATE TRANSPORTER"/>
    <property type="match status" value="1"/>
</dbReference>
<evidence type="ECO:0000256" key="9">
    <source>
        <dbReference type="ARBA" id="ARBA00024993"/>
    </source>
</evidence>
<keyword evidence="7 12" id="KW-0472">Membrane</keyword>
<dbReference type="GO" id="GO:0016020">
    <property type="term" value="C:membrane"/>
    <property type="evidence" value="ECO:0007669"/>
    <property type="project" value="UniProtKB-SubCell"/>
</dbReference>
<feature type="transmembrane region" description="Helical" evidence="12">
    <location>
        <begin position="127"/>
        <end position="155"/>
    </location>
</feature>
<proteinExistence type="inferred from homology"/>
<dbReference type="OrthoDB" id="9771198at2"/>
<feature type="transmembrane region" description="Helical" evidence="12">
    <location>
        <begin position="175"/>
        <end position="195"/>
    </location>
</feature>
<dbReference type="KEGG" id="roz:CBI38_26090"/>
<keyword evidence="11" id="KW-0479">Metal-binding</keyword>
<feature type="transmembrane region" description="Helical" evidence="12">
    <location>
        <begin position="326"/>
        <end position="345"/>
    </location>
</feature>
<reference evidence="14 15" key="1">
    <citation type="submission" date="2017-05" db="EMBL/GenBank/DDBJ databases">
        <title>Isolation of Rhodococcus sp. S2-17 biodegrading of BP-3.</title>
        <authorList>
            <person name="Lee Y."/>
            <person name="Kim K.H."/>
            <person name="Chun B.H."/>
            <person name="Jung H.S."/>
            <person name="Jeon C.O."/>
        </authorList>
    </citation>
    <scope>NUCLEOTIDE SEQUENCE [LARGE SCALE GENOMIC DNA]</scope>
    <source>
        <strain evidence="14 15">S2-17</strain>
    </source>
</reference>
<feature type="transmembrane region" description="Helical" evidence="12">
    <location>
        <begin position="381"/>
        <end position="412"/>
    </location>
</feature>
<dbReference type="EMBL" id="CP021354">
    <property type="protein sequence ID" value="AWK74501.1"/>
    <property type="molecule type" value="Genomic_DNA"/>
</dbReference>
<feature type="transmembrane region" description="Helical" evidence="12">
    <location>
        <begin position="352"/>
        <end position="369"/>
    </location>
</feature>
<evidence type="ECO:0000256" key="12">
    <source>
        <dbReference type="SAM" id="Phobius"/>
    </source>
</evidence>
<evidence type="ECO:0000256" key="5">
    <source>
        <dbReference type="ARBA" id="ARBA00022833"/>
    </source>
</evidence>
<dbReference type="GO" id="GO:0015976">
    <property type="term" value="P:carbon utilization"/>
    <property type="evidence" value="ECO:0007669"/>
    <property type="project" value="InterPro"/>
</dbReference>
<feature type="binding site" evidence="11">
    <location>
        <position position="584"/>
    </location>
    <ligand>
        <name>Zn(2+)</name>
        <dbReference type="ChEBI" id="CHEBI:29105"/>
    </ligand>
</feature>
<evidence type="ECO:0000313" key="14">
    <source>
        <dbReference type="EMBL" id="AWK74501.1"/>
    </source>
</evidence>
<evidence type="ECO:0000313" key="15">
    <source>
        <dbReference type="Proteomes" id="UP000245711"/>
    </source>
</evidence>
<dbReference type="GO" id="GO:0008270">
    <property type="term" value="F:zinc ion binding"/>
    <property type="evidence" value="ECO:0007669"/>
    <property type="project" value="InterPro"/>
</dbReference>
<dbReference type="InterPro" id="IPR036874">
    <property type="entry name" value="Carbonic_anhydrase_sf"/>
</dbReference>
<dbReference type="Pfam" id="PF00916">
    <property type="entry name" value="Sulfate_transp"/>
    <property type="match status" value="1"/>
</dbReference>
<protein>
    <recommendedName>
        <fullName evidence="3">carbonic anhydrase</fullName>
        <ecNumber evidence="3">4.2.1.1</ecNumber>
    </recommendedName>
</protein>
<dbReference type="GO" id="GO:0004089">
    <property type="term" value="F:carbonate dehydratase activity"/>
    <property type="evidence" value="ECO:0007669"/>
    <property type="project" value="UniProtKB-EC"/>
</dbReference>
<dbReference type="InterPro" id="IPR011547">
    <property type="entry name" value="SLC26A/SulP_dom"/>
</dbReference>
<keyword evidence="6 12" id="KW-1133">Transmembrane helix</keyword>
<name>A0A2S2C0V0_9NOCA</name>
<evidence type="ECO:0000259" key="13">
    <source>
        <dbReference type="Pfam" id="PF00916"/>
    </source>
</evidence>
<feature type="transmembrane region" description="Helical" evidence="12">
    <location>
        <begin position="99"/>
        <end position="120"/>
    </location>
</feature>
<dbReference type="InterPro" id="IPR015892">
    <property type="entry name" value="Carbonic_anhydrase_CS"/>
</dbReference>
<dbReference type="EC" id="4.2.1.1" evidence="3"/>